<evidence type="ECO:0000313" key="3">
    <source>
        <dbReference type="Proteomes" id="UP000076632"/>
    </source>
</evidence>
<dbReference type="GeneID" id="28901868"/>
<gene>
    <name evidence="2" type="ORF">L228DRAFT_58533</name>
</gene>
<dbReference type="EMBL" id="KV407455">
    <property type="protein sequence ID" value="KZF24924.1"/>
    <property type="molecule type" value="Genomic_DNA"/>
</dbReference>
<evidence type="ECO:0000313" key="2">
    <source>
        <dbReference type="EMBL" id="KZF24924.1"/>
    </source>
</evidence>
<reference evidence="2 3" key="1">
    <citation type="journal article" date="2016" name="Fungal Biol.">
        <title>The genome of Xylona heveae provides a window into fungal endophytism.</title>
        <authorList>
            <person name="Gazis R."/>
            <person name="Kuo A."/>
            <person name="Riley R."/>
            <person name="LaButti K."/>
            <person name="Lipzen A."/>
            <person name="Lin J."/>
            <person name="Amirebrahimi M."/>
            <person name="Hesse C.N."/>
            <person name="Spatafora J.W."/>
            <person name="Henrissat B."/>
            <person name="Hainaut M."/>
            <person name="Grigoriev I.V."/>
            <person name="Hibbett D.S."/>
        </authorList>
    </citation>
    <scope>NUCLEOTIDE SEQUENCE [LARGE SCALE GENOMIC DNA]</scope>
    <source>
        <strain evidence="2 3">TC161</strain>
    </source>
</reference>
<protein>
    <submittedName>
        <fullName evidence="2">Uncharacterized protein</fullName>
    </submittedName>
</protein>
<organism evidence="2 3">
    <name type="scientific">Xylona heveae (strain CBS 132557 / TC161)</name>
    <dbReference type="NCBI Taxonomy" id="1328760"/>
    <lineage>
        <taxon>Eukaryota</taxon>
        <taxon>Fungi</taxon>
        <taxon>Dikarya</taxon>
        <taxon>Ascomycota</taxon>
        <taxon>Pezizomycotina</taxon>
        <taxon>Xylonomycetes</taxon>
        <taxon>Xylonales</taxon>
        <taxon>Xylonaceae</taxon>
        <taxon>Xylona</taxon>
    </lineage>
</organism>
<dbReference type="RefSeq" id="XP_018190479.1">
    <property type="nucleotide sequence ID" value="XM_018336731.1"/>
</dbReference>
<name>A0A165IHY0_XYLHT</name>
<evidence type="ECO:0000256" key="1">
    <source>
        <dbReference type="SAM" id="MobiDB-lite"/>
    </source>
</evidence>
<dbReference type="Proteomes" id="UP000076632">
    <property type="component" value="Unassembled WGS sequence"/>
</dbReference>
<feature type="region of interest" description="Disordered" evidence="1">
    <location>
        <begin position="122"/>
        <end position="143"/>
    </location>
</feature>
<sequence length="290" mass="33126">MASEFDFMNPAANEFANIKEENADSMRIKLEPEDDIPLLALPSPLISPSSSRGISSPGFGSEIRTEDEVSRRTRELAYQCYMASLEQMNSSIKREGEEDVFNTDTNIDTDVDSLFGFPLSPAPSSPWLRPEDVKQEPESAPESPIFEAPQPTFASPAPVAFEPIFDYAESVHEHAQPHLLRPEEIALLNAAIDFYPEHHWGRESAVHVDERIYEAQPETTTEVTDHAIVETTYEAVLTLRRTRKTKFNRQSRRTWINCRFRDANGNQQYYRRGRRVPVTQENPTPWNRQG</sequence>
<keyword evidence="3" id="KW-1185">Reference proteome</keyword>
<dbReference type="AlphaFoldDB" id="A0A165IHY0"/>
<dbReference type="InParanoid" id="A0A165IHY0"/>
<feature type="region of interest" description="Disordered" evidence="1">
    <location>
        <begin position="42"/>
        <end position="70"/>
    </location>
</feature>
<accession>A0A165IHY0</accession>
<feature type="compositionally biased region" description="Low complexity" evidence="1">
    <location>
        <begin position="42"/>
        <end position="61"/>
    </location>
</feature>
<proteinExistence type="predicted"/>